<name>A0A1R2BAP9_9CILI</name>
<dbReference type="AlphaFoldDB" id="A0A1R2BAP9"/>
<comment type="caution">
    <text evidence="2">The sequence shown here is derived from an EMBL/GenBank/DDBJ whole genome shotgun (WGS) entry which is preliminary data.</text>
</comment>
<feature type="coiled-coil region" evidence="1">
    <location>
        <begin position="69"/>
        <end position="172"/>
    </location>
</feature>
<proteinExistence type="predicted"/>
<evidence type="ECO:0000313" key="2">
    <source>
        <dbReference type="EMBL" id="OMJ73873.1"/>
    </source>
</evidence>
<evidence type="ECO:0000256" key="1">
    <source>
        <dbReference type="SAM" id="Coils"/>
    </source>
</evidence>
<gene>
    <name evidence="2" type="ORF">SteCoe_27355</name>
</gene>
<evidence type="ECO:0000313" key="3">
    <source>
        <dbReference type="Proteomes" id="UP000187209"/>
    </source>
</evidence>
<sequence length="287" mass="34000">MTSNPTLSKQLRDLFREVFTNNCYIENSIITKEESDTIEEIDDNEVLENLKDLIMNLLSFKRDYLNSEKAELVKRTEQFEVMLQKLEAEVRGHIRVEHQLKLHIETSQIQTETLEIEKLKQLTEIKDLQEKLKTLNKTKNDTKNSKEMTEKIAKLEENLRRKDAIINRLEYELVELKTIIQSPRLESENMLFKKIRGKREDEFEEIKQKVEEKTIGLQKLQKFIKEKTVRPGRDRNKVIRKSVNENDIAHYKFVDVKINANIVGKIHMRSTSENVRPRSVGRRPPSR</sequence>
<dbReference type="EMBL" id="MPUH01000790">
    <property type="protein sequence ID" value="OMJ73873.1"/>
    <property type="molecule type" value="Genomic_DNA"/>
</dbReference>
<organism evidence="2 3">
    <name type="scientific">Stentor coeruleus</name>
    <dbReference type="NCBI Taxonomy" id="5963"/>
    <lineage>
        <taxon>Eukaryota</taxon>
        <taxon>Sar</taxon>
        <taxon>Alveolata</taxon>
        <taxon>Ciliophora</taxon>
        <taxon>Postciliodesmatophora</taxon>
        <taxon>Heterotrichea</taxon>
        <taxon>Heterotrichida</taxon>
        <taxon>Stentoridae</taxon>
        <taxon>Stentor</taxon>
    </lineage>
</organism>
<keyword evidence="3" id="KW-1185">Reference proteome</keyword>
<dbReference type="OrthoDB" id="301299at2759"/>
<accession>A0A1R2BAP9</accession>
<reference evidence="2 3" key="1">
    <citation type="submission" date="2016-11" db="EMBL/GenBank/DDBJ databases">
        <title>The macronuclear genome of Stentor coeruleus: a giant cell with tiny introns.</title>
        <authorList>
            <person name="Slabodnick M."/>
            <person name="Ruby J.G."/>
            <person name="Reiff S.B."/>
            <person name="Swart E.C."/>
            <person name="Gosai S."/>
            <person name="Prabakaran S."/>
            <person name="Witkowska E."/>
            <person name="Larue G.E."/>
            <person name="Fisher S."/>
            <person name="Freeman R.M."/>
            <person name="Gunawardena J."/>
            <person name="Chu W."/>
            <person name="Stover N.A."/>
            <person name="Gregory B.D."/>
            <person name="Nowacki M."/>
            <person name="Derisi J."/>
            <person name="Roy S.W."/>
            <person name="Marshall W.F."/>
            <person name="Sood P."/>
        </authorList>
    </citation>
    <scope>NUCLEOTIDE SEQUENCE [LARGE SCALE GENOMIC DNA]</scope>
    <source>
        <strain evidence="2">WM001</strain>
    </source>
</reference>
<dbReference type="Proteomes" id="UP000187209">
    <property type="component" value="Unassembled WGS sequence"/>
</dbReference>
<keyword evidence="1" id="KW-0175">Coiled coil</keyword>
<protein>
    <submittedName>
        <fullName evidence="2">Uncharacterized protein</fullName>
    </submittedName>
</protein>